<evidence type="ECO:0000313" key="6">
    <source>
        <dbReference type="Proteomes" id="UP000198287"/>
    </source>
</evidence>
<evidence type="ECO:0000256" key="1">
    <source>
        <dbReference type="SAM" id="Coils"/>
    </source>
</evidence>
<comment type="caution">
    <text evidence="5">The sequence shown here is derived from an EMBL/GenBank/DDBJ whole genome shotgun (WGS) entry which is preliminary data.</text>
</comment>
<evidence type="ECO:0000259" key="4">
    <source>
        <dbReference type="Pfam" id="PF20209"/>
    </source>
</evidence>
<evidence type="ECO:0000313" key="5">
    <source>
        <dbReference type="EMBL" id="OXA42737.1"/>
    </source>
</evidence>
<dbReference type="OMA" id="YLYETIR"/>
<accession>A0A226DDE9</accession>
<organism evidence="5 6">
    <name type="scientific">Folsomia candida</name>
    <name type="common">Springtail</name>
    <dbReference type="NCBI Taxonomy" id="158441"/>
    <lineage>
        <taxon>Eukaryota</taxon>
        <taxon>Metazoa</taxon>
        <taxon>Ecdysozoa</taxon>
        <taxon>Arthropoda</taxon>
        <taxon>Hexapoda</taxon>
        <taxon>Collembola</taxon>
        <taxon>Entomobryomorpha</taxon>
        <taxon>Isotomoidea</taxon>
        <taxon>Isotomidae</taxon>
        <taxon>Proisotominae</taxon>
        <taxon>Folsomia</taxon>
    </lineage>
</organism>
<evidence type="ECO:0000256" key="2">
    <source>
        <dbReference type="SAM" id="MobiDB-lite"/>
    </source>
</evidence>
<dbReference type="OrthoDB" id="10036850at2759"/>
<reference evidence="5 6" key="1">
    <citation type="submission" date="2015-12" db="EMBL/GenBank/DDBJ databases">
        <title>The genome of Folsomia candida.</title>
        <authorList>
            <person name="Faddeeva A."/>
            <person name="Derks M.F."/>
            <person name="Anvar Y."/>
            <person name="Smit S."/>
            <person name="Van Straalen N."/>
            <person name="Roelofs D."/>
        </authorList>
    </citation>
    <scope>NUCLEOTIDE SEQUENCE [LARGE SCALE GENOMIC DNA]</scope>
    <source>
        <strain evidence="5 6">VU population</strain>
        <tissue evidence="5">Whole body</tissue>
    </source>
</reference>
<protein>
    <submittedName>
        <fullName evidence="5">Reticulocyte-binding protein 2 a</fullName>
    </submittedName>
</protein>
<feature type="domain" description="Helitron helicase-like" evidence="3">
    <location>
        <begin position="488"/>
        <end position="620"/>
    </location>
</feature>
<keyword evidence="1" id="KW-0175">Coiled coil</keyword>
<sequence length="735" mass="84490">MPKLKKQSQAQLAEIKRRKRDDEIFRTAEQAINTESRKKARRDDTTREAERQADSAAKRTTRANARKMEAERLANSEARRLVRLDEERRKAEQLADSEARRLFRLDEERRKAEQHNDSRARRIVRGQVERREAEQLRDTQARKIKRQNPQLLDFLTAIKKGPTIPCESCDGLFFESSVRKLHRKLLMEQFNLTFCAQALRPQSLETEFLCTTCHSYIRKGKIPKLCFSNGFAFPIIPDVLKGLTQLEERLVAGRIPFMAIQKLGVDRQCGLKGNVINIVNPVSETAAILPRRFNEASVIQLMLMRKMEYTKPYLYETIRPKKFMDKDVANFVVDPIPNQILPQLEQQDAENDAQLNPGGQQTLLIDFDDMQNNEVIRFAPGEGQKPKSLILDANAEALSYPSIYGGVPRKMKLDNISKTDIAKSDARNRDRRCAAPNKLLYSFKLSQAFQISSQISLCLRKKKGPGKATAGNLLNEEFVENLCNHDDGYKLLKNIRSSPAYWQDKQKTLMAMIRQLGIPTLFITLSAAEMKWPELIVILKQVLDGVLISEADAEDMTWESKADLIRKDPITCSRYFDYRLRQCTKYILLNKEGIFKDHPIMDSFSRIEFQHRGSPHMHGLFWLKDSPKFDEHDPDSFGRCAGFIDKYISCEAEVDGVIHQGHKHTNCCERKFKGSTKCRFGMPYPPMPSTRILLPFHSDFCPSLKIKAASDLTSIKENVEHLWTEKVLMSALTIF</sequence>
<keyword evidence="6" id="KW-1185">Reference proteome</keyword>
<dbReference type="EMBL" id="LNIX01000025">
    <property type="protein sequence ID" value="OXA42737.1"/>
    <property type="molecule type" value="Genomic_DNA"/>
</dbReference>
<dbReference type="InterPro" id="IPR046700">
    <property type="entry name" value="DUF6570"/>
</dbReference>
<feature type="region of interest" description="Disordered" evidence="2">
    <location>
        <begin position="1"/>
        <end position="66"/>
    </location>
</feature>
<evidence type="ECO:0000259" key="3">
    <source>
        <dbReference type="Pfam" id="PF14214"/>
    </source>
</evidence>
<dbReference type="Pfam" id="PF20209">
    <property type="entry name" value="DUF6570"/>
    <property type="match status" value="1"/>
</dbReference>
<dbReference type="InterPro" id="IPR025476">
    <property type="entry name" value="Helitron_helicase-like"/>
</dbReference>
<feature type="compositionally biased region" description="Basic and acidic residues" evidence="2">
    <location>
        <begin position="35"/>
        <end position="57"/>
    </location>
</feature>
<dbReference type="AlphaFoldDB" id="A0A226DDE9"/>
<feature type="domain" description="DUF6570" evidence="4">
    <location>
        <begin position="219"/>
        <end position="314"/>
    </location>
</feature>
<dbReference type="Proteomes" id="UP000198287">
    <property type="component" value="Unassembled WGS sequence"/>
</dbReference>
<gene>
    <name evidence="5" type="ORF">Fcan01_22446</name>
</gene>
<dbReference type="Pfam" id="PF14214">
    <property type="entry name" value="Helitron_like_N"/>
    <property type="match status" value="1"/>
</dbReference>
<proteinExistence type="predicted"/>
<name>A0A226DDE9_FOLCA</name>
<feature type="coiled-coil region" evidence="1">
    <location>
        <begin position="67"/>
        <end position="101"/>
    </location>
</feature>